<comment type="caution">
    <text evidence="1">The sequence shown here is derived from an EMBL/GenBank/DDBJ whole genome shotgun (WGS) entry which is preliminary data.</text>
</comment>
<keyword evidence="2" id="KW-1185">Reference proteome</keyword>
<sequence>MNRAQVIIKPDIGIYYSYEKPTREIGINRKLFETLLKTVVAQCLQFCLRQLSHNNPMHCYRLEEEWLESGPGKKDLGVLLNSQLNLSQQCPQVAQKANGILNFITVCPAGPG</sequence>
<dbReference type="EMBL" id="WHWB01033082">
    <property type="protein sequence ID" value="KAJ7422129.1"/>
    <property type="molecule type" value="Genomic_DNA"/>
</dbReference>
<organism evidence="1 2">
    <name type="scientific">Willisornis vidua</name>
    <name type="common">Xingu scale-backed antbird</name>
    <dbReference type="NCBI Taxonomy" id="1566151"/>
    <lineage>
        <taxon>Eukaryota</taxon>
        <taxon>Metazoa</taxon>
        <taxon>Chordata</taxon>
        <taxon>Craniata</taxon>
        <taxon>Vertebrata</taxon>
        <taxon>Euteleostomi</taxon>
        <taxon>Archelosauria</taxon>
        <taxon>Archosauria</taxon>
        <taxon>Dinosauria</taxon>
        <taxon>Saurischia</taxon>
        <taxon>Theropoda</taxon>
        <taxon>Coelurosauria</taxon>
        <taxon>Aves</taxon>
        <taxon>Neognathae</taxon>
        <taxon>Neoaves</taxon>
        <taxon>Telluraves</taxon>
        <taxon>Australaves</taxon>
        <taxon>Passeriformes</taxon>
        <taxon>Thamnophilidae</taxon>
        <taxon>Willisornis</taxon>
    </lineage>
</organism>
<proteinExistence type="predicted"/>
<protein>
    <submittedName>
        <fullName evidence="1">Uncharacterized protein</fullName>
    </submittedName>
</protein>
<reference evidence="1" key="1">
    <citation type="submission" date="2019-10" db="EMBL/GenBank/DDBJ databases">
        <authorList>
            <person name="Soares A.E.R."/>
            <person name="Aleixo A."/>
            <person name="Schneider P."/>
            <person name="Miyaki C.Y."/>
            <person name="Schneider M.P."/>
            <person name="Mello C."/>
            <person name="Vasconcelos A.T.R."/>
        </authorList>
    </citation>
    <scope>NUCLEOTIDE SEQUENCE</scope>
    <source>
        <tissue evidence="1">Muscle</tissue>
    </source>
</reference>
<dbReference type="Proteomes" id="UP001145742">
    <property type="component" value="Unassembled WGS sequence"/>
</dbReference>
<gene>
    <name evidence="1" type="ORF">WISP_39542</name>
</gene>
<name>A0ABQ9DLY1_9PASS</name>
<evidence type="ECO:0000313" key="2">
    <source>
        <dbReference type="Proteomes" id="UP001145742"/>
    </source>
</evidence>
<evidence type="ECO:0000313" key="1">
    <source>
        <dbReference type="EMBL" id="KAJ7422129.1"/>
    </source>
</evidence>
<accession>A0ABQ9DLY1</accession>